<evidence type="ECO:0000256" key="1">
    <source>
        <dbReference type="ARBA" id="ARBA00004571"/>
    </source>
</evidence>
<evidence type="ECO:0000313" key="14">
    <source>
        <dbReference type="EMBL" id="MBC5642077.1"/>
    </source>
</evidence>
<dbReference type="InterPro" id="IPR037066">
    <property type="entry name" value="Plug_dom_sf"/>
</dbReference>
<accession>A0ABR7DX27</accession>
<comment type="caution">
    <text evidence="14">The sequence shown here is derived from an EMBL/GenBank/DDBJ whole genome shotgun (WGS) entry which is preliminary data.</text>
</comment>
<evidence type="ECO:0000256" key="8">
    <source>
        <dbReference type="ARBA" id="ARBA00023170"/>
    </source>
</evidence>
<keyword evidence="8 14" id="KW-0675">Receptor</keyword>
<evidence type="ECO:0000256" key="11">
    <source>
        <dbReference type="RuleBase" id="RU003357"/>
    </source>
</evidence>
<comment type="subcellular location">
    <subcellularLocation>
        <location evidence="1 10">Cell outer membrane</location>
        <topology evidence="1 10">Multi-pass membrane protein</topology>
    </subcellularLocation>
</comment>
<evidence type="ECO:0000256" key="7">
    <source>
        <dbReference type="ARBA" id="ARBA00023136"/>
    </source>
</evidence>
<evidence type="ECO:0000256" key="9">
    <source>
        <dbReference type="ARBA" id="ARBA00023237"/>
    </source>
</evidence>
<evidence type="ECO:0000256" key="5">
    <source>
        <dbReference type="ARBA" id="ARBA00022729"/>
    </source>
</evidence>
<organism evidence="14 15">
    <name type="scientific">Parabacteroides segnis</name>
    <dbReference type="NCBI Taxonomy" id="2763058"/>
    <lineage>
        <taxon>Bacteria</taxon>
        <taxon>Pseudomonadati</taxon>
        <taxon>Bacteroidota</taxon>
        <taxon>Bacteroidia</taxon>
        <taxon>Bacteroidales</taxon>
        <taxon>Tannerellaceae</taxon>
        <taxon>Parabacteroides</taxon>
    </lineage>
</organism>
<name>A0ABR7DX27_9BACT</name>
<evidence type="ECO:0000256" key="2">
    <source>
        <dbReference type="ARBA" id="ARBA00022448"/>
    </source>
</evidence>
<keyword evidence="7 10" id="KW-0472">Membrane</keyword>
<evidence type="ECO:0000313" key="15">
    <source>
        <dbReference type="Proteomes" id="UP000644010"/>
    </source>
</evidence>
<dbReference type="SUPFAM" id="SSF56935">
    <property type="entry name" value="Porins"/>
    <property type="match status" value="1"/>
</dbReference>
<dbReference type="InterPro" id="IPR039426">
    <property type="entry name" value="TonB-dep_rcpt-like"/>
</dbReference>
<dbReference type="Pfam" id="PF00593">
    <property type="entry name" value="TonB_dep_Rec_b-barrel"/>
    <property type="match status" value="1"/>
</dbReference>
<feature type="domain" description="TonB-dependent receptor plug" evidence="13">
    <location>
        <begin position="53"/>
        <end position="137"/>
    </location>
</feature>
<keyword evidence="2 10" id="KW-0813">Transport</keyword>
<keyword evidence="6 11" id="KW-0798">TonB box</keyword>
<keyword evidence="5" id="KW-0732">Signal</keyword>
<dbReference type="PANTHER" id="PTHR30069">
    <property type="entry name" value="TONB-DEPENDENT OUTER MEMBRANE RECEPTOR"/>
    <property type="match status" value="1"/>
</dbReference>
<dbReference type="EMBL" id="JACOOI010000003">
    <property type="protein sequence ID" value="MBC5642077.1"/>
    <property type="molecule type" value="Genomic_DNA"/>
</dbReference>
<dbReference type="Gene3D" id="2.40.170.20">
    <property type="entry name" value="TonB-dependent receptor, beta-barrel domain"/>
    <property type="match status" value="1"/>
</dbReference>
<dbReference type="InterPro" id="IPR000531">
    <property type="entry name" value="Beta-barrel_TonB"/>
</dbReference>
<dbReference type="PANTHER" id="PTHR30069:SF29">
    <property type="entry name" value="HEMOGLOBIN AND HEMOGLOBIN-HAPTOGLOBIN-BINDING PROTEIN 1-RELATED"/>
    <property type="match status" value="1"/>
</dbReference>
<dbReference type="InterPro" id="IPR012910">
    <property type="entry name" value="Plug_dom"/>
</dbReference>
<dbReference type="InterPro" id="IPR036942">
    <property type="entry name" value="Beta-barrel_TonB_sf"/>
</dbReference>
<dbReference type="RefSeq" id="WP_186958397.1">
    <property type="nucleotide sequence ID" value="NZ_JACOOI010000003.1"/>
</dbReference>
<protein>
    <submittedName>
        <fullName evidence="14">TonB-dependent receptor</fullName>
    </submittedName>
</protein>
<dbReference type="PROSITE" id="PS52016">
    <property type="entry name" value="TONB_DEPENDENT_REC_3"/>
    <property type="match status" value="1"/>
</dbReference>
<sequence>MRTLFIIVFICLAGIFLCVPVLHAQQIDTTVYHQLKGVEVVEKARPSTTREATPLQVMDRSGIERLGIQDLSEAVKRFSGATVKDYGGIGGLKTVSVRSLGAQHTGVSYDGVAVSDCQSGQVDISRFSLENLDQIELSIIQNDDIFRTARMFASSSSLVMKTRKPEFEGKDIFHIAAKIKTGSFGLFNPYLRYEQKLGKRWSAVIDGDWQRADGQYEFTLVNGNIVTREKRKNTDVNIGRVELNLYGGLGRYGDLSLKAYYFDSERGLPGSVNLYNDYTGERLWDRNFFAQGHYENKLNDRFSLQSSLRYNWYYNRYEDVNNKYEGRIQVSSYYQRETYLTGSLLYVPIQNISFSLAQDIYWNDLNNNFKDCQFPSRLSSLTALSAKYEDRRLTSILSLLATYIDERVELGEKPANRKHLSPTASLSWRVLPDANLRVRFSYKDAFRLPTFNDLYYSRIGNTNLKPEKARQYNLGVTWRDRFWLFNSFSITTDAYYNRVKDKIVAIPTMFIWKMMNLGEVDIKGLDVNVHAGITLKDTYELLLDGSYSFQKAIDITNEKDKSYKDQIPYTPRHSGSYSASFLNPWVNISYSLTASGVRYMNRQNIKENEIESYVEQNVSLNRNFRLKRCILRLQADILNIADKQYDIVRYYPMPGRSFRCAVSITY</sequence>
<dbReference type="Proteomes" id="UP000644010">
    <property type="component" value="Unassembled WGS sequence"/>
</dbReference>
<feature type="domain" description="TonB-dependent receptor-like beta-barrel" evidence="12">
    <location>
        <begin position="416"/>
        <end position="640"/>
    </location>
</feature>
<gene>
    <name evidence="14" type="ORF">H8S77_04175</name>
</gene>
<dbReference type="Pfam" id="PF07715">
    <property type="entry name" value="Plug"/>
    <property type="match status" value="1"/>
</dbReference>
<evidence type="ECO:0000256" key="4">
    <source>
        <dbReference type="ARBA" id="ARBA00022692"/>
    </source>
</evidence>
<evidence type="ECO:0000256" key="6">
    <source>
        <dbReference type="ARBA" id="ARBA00023077"/>
    </source>
</evidence>
<evidence type="ECO:0000259" key="12">
    <source>
        <dbReference type="Pfam" id="PF00593"/>
    </source>
</evidence>
<comment type="similarity">
    <text evidence="10 11">Belongs to the TonB-dependent receptor family.</text>
</comment>
<evidence type="ECO:0000256" key="10">
    <source>
        <dbReference type="PROSITE-ProRule" id="PRU01360"/>
    </source>
</evidence>
<dbReference type="Gene3D" id="2.170.130.10">
    <property type="entry name" value="TonB-dependent receptor, plug domain"/>
    <property type="match status" value="1"/>
</dbReference>
<keyword evidence="4 10" id="KW-0812">Transmembrane</keyword>
<keyword evidence="15" id="KW-1185">Reference proteome</keyword>
<keyword evidence="3 10" id="KW-1134">Transmembrane beta strand</keyword>
<evidence type="ECO:0000259" key="13">
    <source>
        <dbReference type="Pfam" id="PF07715"/>
    </source>
</evidence>
<keyword evidence="9 10" id="KW-0998">Cell outer membrane</keyword>
<evidence type="ECO:0000256" key="3">
    <source>
        <dbReference type="ARBA" id="ARBA00022452"/>
    </source>
</evidence>
<proteinExistence type="inferred from homology"/>
<reference evidence="14 15" key="1">
    <citation type="submission" date="2020-08" db="EMBL/GenBank/DDBJ databases">
        <title>Genome public.</title>
        <authorList>
            <person name="Liu C."/>
            <person name="Sun Q."/>
        </authorList>
    </citation>
    <scope>NUCLEOTIDE SEQUENCE [LARGE SCALE GENOMIC DNA]</scope>
    <source>
        <strain evidence="14 15">BX2</strain>
    </source>
</reference>